<evidence type="ECO:0000313" key="2">
    <source>
        <dbReference type="Proteomes" id="UP000663842"/>
    </source>
</evidence>
<reference evidence="1" key="1">
    <citation type="submission" date="2021-02" db="EMBL/GenBank/DDBJ databases">
        <authorList>
            <person name="Nowell W R."/>
        </authorList>
    </citation>
    <scope>NUCLEOTIDE SEQUENCE</scope>
</reference>
<dbReference type="EMBL" id="CAJOBF010013656">
    <property type="protein sequence ID" value="CAF4331919.1"/>
    <property type="molecule type" value="Genomic_DNA"/>
</dbReference>
<organism evidence="1 2">
    <name type="scientific">Rotaria magnacalcarata</name>
    <dbReference type="NCBI Taxonomy" id="392030"/>
    <lineage>
        <taxon>Eukaryota</taxon>
        <taxon>Metazoa</taxon>
        <taxon>Spiralia</taxon>
        <taxon>Gnathifera</taxon>
        <taxon>Rotifera</taxon>
        <taxon>Eurotatoria</taxon>
        <taxon>Bdelloidea</taxon>
        <taxon>Philodinida</taxon>
        <taxon>Philodinidae</taxon>
        <taxon>Rotaria</taxon>
    </lineage>
</organism>
<evidence type="ECO:0000313" key="1">
    <source>
        <dbReference type="EMBL" id="CAF4331919.1"/>
    </source>
</evidence>
<sequence>AIVDIQLLNILLLTTLTAKHRESCVSVCSTVLLSTTFTIKFTFLYILRLTTKASLSTAVNINTTSSINKIVDMVFDVINNCSLEIEIEIEGRSIV</sequence>
<proteinExistence type="predicted"/>
<gene>
    <name evidence="1" type="ORF">UXM345_LOCUS35044</name>
</gene>
<name>A0A820JZL3_9BILA</name>
<comment type="caution">
    <text evidence="1">The sequence shown here is derived from an EMBL/GenBank/DDBJ whole genome shotgun (WGS) entry which is preliminary data.</text>
</comment>
<accession>A0A820JZL3</accession>
<dbReference type="Proteomes" id="UP000663842">
    <property type="component" value="Unassembled WGS sequence"/>
</dbReference>
<protein>
    <submittedName>
        <fullName evidence="1">Uncharacterized protein</fullName>
    </submittedName>
</protein>
<feature type="non-terminal residue" evidence="1">
    <location>
        <position position="1"/>
    </location>
</feature>
<dbReference type="AlphaFoldDB" id="A0A820JZL3"/>